<dbReference type="AlphaFoldDB" id="G3AM14"/>
<proteinExistence type="predicted"/>
<dbReference type="SUPFAM" id="SSF54616">
    <property type="entry name" value="DNA-binding domain of Mlu1-box binding protein MBP1"/>
    <property type="match status" value="1"/>
</dbReference>
<reference evidence="3 4" key="1">
    <citation type="journal article" date="2011" name="Proc. Natl. Acad. Sci. U.S.A.">
        <title>Comparative genomics of xylose-fermenting fungi for enhanced biofuel production.</title>
        <authorList>
            <person name="Wohlbach D.J."/>
            <person name="Kuo A."/>
            <person name="Sato T.K."/>
            <person name="Potts K.M."/>
            <person name="Salamov A.A."/>
            <person name="LaButti K.M."/>
            <person name="Sun H."/>
            <person name="Clum A."/>
            <person name="Pangilinan J.L."/>
            <person name="Lindquist E.A."/>
            <person name="Lucas S."/>
            <person name="Lapidus A."/>
            <person name="Jin M."/>
            <person name="Gunawan C."/>
            <person name="Balan V."/>
            <person name="Dale B.E."/>
            <person name="Jeffries T.W."/>
            <person name="Zinkel R."/>
            <person name="Barry K.W."/>
            <person name="Grigoriev I.V."/>
            <person name="Gasch A.P."/>
        </authorList>
    </citation>
    <scope>NUCLEOTIDE SEQUENCE [LARGE SCALE GENOMIC DNA]</scope>
    <source>
        <strain evidence="4">NRRL Y-27907 / 11-Y1</strain>
    </source>
</reference>
<keyword evidence="4" id="KW-1185">Reference proteome</keyword>
<evidence type="ECO:0000313" key="4">
    <source>
        <dbReference type="Proteomes" id="UP000000709"/>
    </source>
</evidence>
<feature type="domain" description="HTH APSES-type" evidence="2">
    <location>
        <begin position="236"/>
        <end position="353"/>
    </location>
</feature>
<protein>
    <recommendedName>
        <fullName evidence="2">HTH APSES-type domain-containing protein</fullName>
    </recommendedName>
</protein>
<dbReference type="HOGENOM" id="CLU_485847_0_0_1"/>
<dbReference type="InterPro" id="IPR036887">
    <property type="entry name" value="HTH_APSES_sf"/>
</dbReference>
<dbReference type="PANTHER" id="PTHR43828:SF5">
    <property type="entry name" value="TRANSCRIPTIONAL REPRESSOR XBP1"/>
    <property type="match status" value="1"/>
</dbReference>
<dbReference type="EMBL" id="GL996501">
    <property type="protein sequence ID" value="EGW33367.1"/>
    <property type="molecule type" value="Genomic_DNA"/>
</dbReference>
<dbReference type="InterPro" id="IPR003163">
    <property type="entry name" value="Tscrpt_reg_HTH_APSES-type"/>
</dbReference>
<accession>G3AM14</accession>
<dbReference type="eggNOG" id="ENOG502S1IW">
    <property type="taxonomic scope" value="Eukaryota"/>
</dbReference>
<feature type="region of interest" description="Disordered" evidence="1">
    <location>
        <begin position="403"/>
        <end position="432"/>
    </location>
</feature>
<gene>
    <name evidence="3" type="ORF">SPAPADRAFT_66337</name>
</gene>
<feature type="region of interest" description="Disordered" evidence="1">
    <location>
        <begin position="176"/>
        <end position="207"/>
    </location>
</feature>
<evidence type="ECO:0000313" key="3">
    <source>
        <dbReference type="EMBL" id="EGW33367.1"/>
    </source>
</evidence>
<dbReference type="GeneID" id="18875098"/>
<dbReference type="RefSeq" id="XP_007374882.1">
    <property type="nucleotide sequence ID" value="XM_007374820.1"/>
</dbReference>
<dbReference type="Proteomes" id="UP000000709">
    <property type="component" value="Unassembled WGS sequence"/>
</dbReference>
<evidence type="ECO:0000259" key="2">
    <source>
        <dbReference type="PROSITE" id="PS51299"/>
    </source>
</evidence>
<dbReference type="PROSITE" id="PS51299">
    <property type="entry name" value="HTH_APSES"/>
    <property type="match status" value="1"/>
</dbReference>
<dbReference type="PANTHER" id="PTHR43828">
    <property type="entry name" value="ASPARAGINASE"/>
    <property type="match status" value="1"/>
</dbReference>
<dbReference type="InterPro" id="IPR051642">
    <property type="entry name" value="SWI6-like"/>
</dbReference>
<dbReference type="Gene3D" id="3.10.260.10">
    <property type="entry name" value="Transcription regulator HTH, APSES-type DNA-binding domain"/>
    <property type="match status" value="1"/>
</dbReference>
<dbReference type="GO" id="GO:0033309">
    <property type="term" value="C:SBF transcription complex"/>
    <property type="evidence" value="ECO:0007669"/>
    <property type="project" value="TreeGrafter"/>
</dbReference>
<dbReference type="GO" id="GO:0003677">
    <property type="term" value="F:DNA binding"/>
    <property type="evidence" value="ECO:0007669"/>
    <property type="project" value="InterPro"/>
</dbReference>
<dbReference type="GO" id="GO:0000981">
    <property type="term" value="F:DNA-binding transcription factor activity, RNA polymerase II-specific"/>
    <property type="evidence" value="ECO:0007669"/>
    <property type="project" value="UniProtKB-ARBA"/>
</dbReference>
<sequence length="561" mass="62470">MIPSTDYYNYHHQRRPSLPLPLPSATIALGSPFNIHHPAAIPNQQTHLLSPLPPISNSSSAVAAASSFQLPRFKLAYHTQDPITPPTKPITYPITPPSPQRNSSVGVSSFVLAPINSHYLSPSQAAPRSSALVSVHSLFNHQKSTGSSPKSKHSYYQSVFKYSKKDKSGGAMISRFPTTNIVKKQKHKPHKVNKPKPKSKQSSSIPSNTINYPITKVDINDHLNSIYASIEIKKYSTAAIDPFRPYLTVYEYSVNDNWIIWDYETGFVHLTGIWKASLNASTHQKADIVKLLESTPKQYQPYIKRIRGGFLKIQGTWLPYKLCRILARRFCYFIRFELIPLFGKDFPDYCLKPGERGFGELKLDEITDEQVLDLPKQNPLPVNIVNHISTPIKTTEILDHQFLPRPRPLPLPMETPDSSPKQHFSPNSDASNSSSTIASIFSNTHRTSSSSPNMSYTDMLDIVNASKCLQSIAQAQPYRGMCDVKSDDSSSDEETPNYTIKPIATPNLDITNAGIASSLLVAAGVLPNGKRDSMVSSLRTDIRKSPTVFRRGSMKINDLLS</sequence>
<feature type="compositionally biased region" description="Basic residues" evidence="1">
    <location>
        <begin position="183"/>
        <end position="199"/>
    </location>
</feature>
<dbReference type="KEGG" id="spaa:SPAPADRAFT_66337"/>
<dbReference type="OrthoDB" id="5562739at2759"/>
<dbReference type="GO" id="GO:0030907">
    <property type="term" value="C:MBF transcription complex"/>
    <property type="evidence" value="ECO:0007669"/>
    <property type="project" value="TreeGrafter"/>
</dbReference>
<evidence type="ECO:0000256" key="1">
    <source>
        <dbReference type="SAM" id="MobiDB-lite"/>
    </source>
</evidence>
<name>G3AM14_SPAPN</name>
<organism evidence="4">
    <name type="scientific">Spathaspora passalidarum (strain NRRL Y-27907 / 11-Y1)</name>
    <dbReference type="NCBI Taxonomy" id="619300"/>
    <lineage>
        <taxon>Eukaryota</taxon>
        <taxon>Fungi</taxon>
        <taxon>Dikarya</taxon>
        <taxon>Ascomycota</taxon>
        <taxon>Saccharomycotina</taxon>
        <taxon>Pichiomycetes</taxon>
        <taxon>Debaryomycetaceae</taxon>
        <taxon>Spathaspora</taxon>
    </lineage>
</organism>
<dbReference type="InParanoid" id="G3AM14"/>